<dbReference type="InterPro" id="IPR006379">
    <property type="entry name" value="HAD-SF_hydro_IIB"/>
</dbReference>
<evidence type="ECO:0000256" key="1">
    <source>
        <dbReference type="ARBA" id="ARBA00022723"/>
    </source>
</evidence>
<evidence type="ECO:0000313" key="5">
    <source>
        <dbReference type="Proteomes" id="UP000290191"/>
    </source>
</evidence>
<dbReference type="Proteomes" id="UP000290191">
    <property type="component" value="Unassembled WGS sequence"/>
</dbReference>
<dbReference type="InterPro" id="IPR036412">
    <property type="entry name" value="HAD-like_sf"/>
</dbReference>
<organism evidence="4 5">
    <name type="scientific">Halarcobacter anaerophilus</name>
    <dbReference type="NCBI Taxonomy" id="877500"/>
    <lineage>
        <taxon>Bacteria</taxon>
        <taxon>Pseudomonadati</taxon>
        <taxon>Campylobacterota</taxon>
        <taxon>Epsilonproteobacteria</taxon>
        <taxon>Campylobacterales</taxon>
        <taxon>Arcobacteraceae</taxon>
        <taxon>Halarcobacter</taxon>
    </lineage>
</organism>
<evidence type="ECO:0000256" key="3">
    <source>
        <dbReference type="ARBA" id="ARBA00022842"/>
    </source>
</evidence>
<dbReference type="EMBL" id="PDKO01000006">
    <property type="protein sequence ID" value="RXJ62776.1"/>
    <property type="molecule type" value="Genomic_DNA"/>
</dbReference>
<dbReference type="SUPFAM" id="SSF56784">
    <property type="entry name" value="HAD-like"/>
    <property type="match status" value="1"/>
</dbReference>
<proteinExistence type="predicted"/>
<dbReference type="NCBIfam" id="TIGR01484">
    <property type="entry name" value="HAD-SF-IIB"/>
    <property type="match status" value="1"/>
</dbReference>
<dbReference type="SFLD" id="SFLDG01140">
    <property type="entry name" value="C2.B:_Phosphomannomutase_and_P"/>
    <property type="match status" value="1"/>
</dbReference>
<dbReference type="PANTHER" id="PTHR10000:SF8">
    <property type="entry name" value="HAD SUPERFAMILY HYDROLASE-LIKE, TYPE 3"/>
    <property type="match status" value="1"/>
</dbReference>
<evidence type="ECO:0000256" key="2">
    <source>
        <dbReference type="ARBA" id="ARBA00022801"/>
    </source>
</evidence>
<dbReference type="PANTHER" id="PTHR10000">
    <property type="entry name" value="PHOSPHOSERINE PHOSPHATASE"/>
    <property type="match status" value="1"/>
</dbReference>
<dbReference type="NCBIfam" id="TIGR01486">
    <property type="entry name" value="HAD-SF-IIB-MPGP"/>
    <property type="match status" value="1"/>
</dbReference>
<comment type="caution">
    <text evidence="4">The sequence shown here is derived from an EMBL/GenBank/DDBJ whole genome shotgun (WGS) entry which is preliminary data.</text>
</comment>
<keyword evidence="1" id="KW-0479">Metal-binding</keyword>
<keyword evidence="2" id="KW-0378">Hydrolase</keyword>
<dbReference type="SFLD" id="SFLDS00003">
    <property type="entry name" value="Haloacid_Dehalogenase"/>
    <property type="match status" value="1"/>
</dbReference>
<dbReference type="GO" id="GO:0000287">
    <property type="term" value="F:magnesium ion binding"/>
    <property type="evidence" value="ECO:0007669"/>
    <property type="project" value="TreeGrafter"/>
</dbReference>
<dbReference type="InterPro" id="IPR023214">
    <property type="entry name" value="HAD_sf"/>
</dbReference>
<evidence type="ECO:0000313" key="4">
    <source>
        <dbReference type="EMBL" id="RXJ62776.1"/>
    </source>
</evidence>
<dbReference type="SFLD" id="SFLDG01142">
    <property type="entry name" value="C2.B.2:_Mannosyl-3-phosphoglyc"/>
    <property type="match status" value="1"/>
</dbReference>
<accession>A0A4Q0XYM6</accession>
<dbReference type="STRING" id="877500.GCA_000935065_01938"/>
<protein>
    <submittedName>
        <fullName evidence="4">Mannosyl-3-phosphoglycerate phosphatase</fullName>
    </submittedName>
</protein>
<keyword evidence="5" id="KW-1185">Reference proteome</keyword>
<keyword evidence="3" id="KW-0460">Magnesium</keyword>
<dbReference type="Pfam" id="PF08282">
    <property type="entry name" value="Hydrolase_3"/>
    <property type="match status" value="1"/>
</dbReference>
<dbReference type="Gene3D" id="3.40.50.1000">
    <property type="entry name" value="HAD superfamily/HAD-like"/>
    <property type="match status" value="1"/>
</dbReference>
<sequence length="264" mass="30432">MKTVIFTDLDGTFLNHDNYSFDNAKSALKKIKENHIPLIFTTSKTRVEVEVLQKKVGIKEPFIIENGAAVFFPKNYQNFDLSFLDNFNDYNIFQLGLSYEQILNFYNKYKEEFGMHGFSDMSVEEIMEHTSLDKQSALISKKRDFTEPFILKDESVLENLKNLASTQNIKVTKGGRFYHLIGEFQDKGLAVKKAKEILTKLYKEKIDAIGLGDGENDIAMFENVNRAIIIKNHKGEYVQFFSKNVQKSTFKGSKGWNEMVLKNV</sequence>
<dbReference type="AlphaFoldDB" id="A0A4Q0XYM6"/>
<gene>
    <name evidence="4" type="ORF">CRV06_08050</name>
</gene>
<dbReference type="GO" id="GO:0051479">
    <property type="term" value="P:mannosylglycerate biosynthetic process"/>
    <property type="evidence" value="ECO:0007669"/>
    <property type="project" value="InterPro"/>
</dbReference>
<dbReference type="GO" id="GO:0005829">
    <property type="term" value="C:cytosol"/>
    <property type="evidence" value="ECO:0007669"/>
    <property type="project" value="TreeGrafter"/>
</dbReference>
<dbReference type="InterPro" id="IPR006381">
    <property type="entry name" value="HAD-SF-IIB-MPGP"/>
</dbReference>
<dbReference type="OrthoDB" id="193379at2"/>
<name>A0A4Q0XYM6_9BACT</name>
<reference evidence="4 5" key="1">
    <citation type="submission" date="2017-10" db="EMBL/GenBank/DDBJ databases">
        <title>Genomics of the genus Arcobacter.</title>
        <authorList>
            <person name="Perez-Cataluna A."/>
            <person name="Figueras M.J."/>
        </authorList>
    </citation>
    <scope>NUCLEOTIDE SEQUENCE [LARGE SCALE GENOMIC DNA]</scope>
    <source>
        <strain evidence="4 5">DSM 24636</strain>
    </source>
</reference>
<dbReference type="Gene3D" id="3.30.980.20">
    <property type="entry name" value="Putative mannosyl-3-phosphoglycerate phosphatase, domain 2"/>
    <property type="match status" value="1"/>
</dbReference>
<dbReference type="GO" id="GO:0050531">
    <property type="term" value="F:mannosyl-3-phosphoglycerate phosphatase activity"/>
    <property type="evidence" value="ECO:0007669"/>
    <property type="project" value="InterPro"/>
</dbReference>
<dbReference type="RefSeq" id="WP_044417569.1">
    <property type="nucleotide sequence ID" value="NZ_CP041070.1"/>
</dbReference>